<evidence type="ECO:0000313" key="7">
    <source>
        <dbReference type="EMBL" id="KUP97829.1"/>
    </source>
</evidence>
<reference evidence="8" key="1">
    <citation type="journal article" date="2017" name="Acta Aliment.">
        <title>Plant polysaccharide degrading enzyme system of Thermpbifida cellulosilytica TB100 revealed by de novo genome project data.</title>
        <authorList>
            <person name="Toth A."/>
            <person name="Baka E."/>
            <person name="Luzics S."/>
            <person name="Bata-Vidacs I."/>
            <person name="Nagy I."/>
            <person name="Balint B."/>
            <person name="Herceg R."/>
            <person name="Olasz F."/>
            <person name="Wilk T."/>
            <person name="Nagy T."/>
            <person name="Kriszt B."/>
            <person name="Nagy I."/>
            <person name="Kukolya J."/>
        </authorList>
    </citation>
    <scope>NUCLEOTIDE SEQUENCE [LARGE SCALE GENOMIC DNA]</scope>
    <source>
        <strain evidence="8">TB100</strain>
    </source>
</reference>
<dbReference type="Pfam" id="PF02653">
    <property type="entry name" value="BPD_transp_2"/>
    <property type="match status" value="1"/>
</dbReference>
<organism evidence="7 8">
    <name type="scientific">Thermobifida cellulosilytica TB100</name>
    <dbReference type="NCBI Taxonomy" id="665004"/>
    <lineage>
        <taxon>Bacteria</taxon>
        <taxon>Bacillati</taxon>
        <taxon>Actinomycetota</taxon>
        <taxon>Actinomycetes</taxon>
        <taxon>Streptosporangiales</taxon>
        <taxon>Nocardiopsidaceae</taxon>
        <taxon>Thermobifida</taxon>
    </lineage>
</organism>
<evidence type="ECO:0000256" key="2">
    <source>
        <dbReference type="ARBA" id="ARBA00022475"/>
    </source>
</evidence>
<evidence type="ECO:0000256" key="3">
    <source>
        <dbReference type="ARBA" id="ARBA00022692"/>
    </source>
</evidence>
<keyword evidence="8" id="KW-1185">Reference proteome</keyword>
<proteinExistence type="predicted"/>
<keyword evidence="3 6" id="KW-0812">Transmembrane</keyword>
<accession>A0A147KKR0</accession>
<dbReference type="PANTHER" id="PTHR30482:SF20">
    <property type="entry name" value="HIGH-AFFINITY BRANCHED-CHAIN AMINO ACID TRANSPORT SYSTEM PERMEASE PROTEIN LIVM"/>
    <property type="match status" value="1"/>
</dbReference>
<comment type="caution">
    <text evidence="7">The sequence shown here is derived from an EMBL/GenBank/DDBJ whole genome shotgun (WGS) entry which is preliminary data.</text>
</comment>
<feature type="transmembrane region" description="Helical" evidence="6">
    <location>
        <begin position="88"/>
        <end position="105"/>
    </location>
</feature>
<keyword evidence="5 6" id="KW-0472">Membrane</keyword>
<evidence type="ECO:0000313" key="8">
    <source>
        <dbReference type="Proteomes" id="UP000074382"/>
    </source>
</evidence>
<feature type="transmembrane region" description="Helical" evidence="6">
    <location>
        <begin position="176"/>
        <end position="198"/>
    </location>
</feature>
<protein>
    <submittedName>
        <fullName evidence="7">Branched-chain amino acid ABC transporter permease</fullName>
    </submittedName>
</protein>
<evidence type="ECO:0000256" key="6">
    <source>
        <dbReference type="SAM" id="Phobius"/>
    </source>
</evidence>
<dbReference type="RefSeq" id="WP_068755279.1">
    <property type="nucleotide sequence ID" value="NZ_KQ950181.1"/>
</dbReference>
<feature type="transmembrane region" description="Helical" evidence="6">
    <location>
        <begin position="250"/>
        <end position="271"/>
    </location>
</feature>
<dbReference type="EMBL" id="LGEM01000020">
    <property type="protein sequence ID" value="KUP97829.1"/>
    <property type="molecule type" value="Genomic_DNA"/>
</dbReference>
<evidence type="ECO:0000256" key="1">
    <source>
        <dbReference type="ARBA" id="ARBA00004651"/>
    </source>
</evidence>
<dbReference type="STRING" id="665004.AC529_05145"/>
<sequence length="314" mass="32727">MIGWYEANLVLIEATFLNFLLALSIQVPLRLGVFSFAGVGSYGLGAYTAAILTLRYDVPAFVAIGAAVLLAAVVGYLFSLLVARLNGLYLAMATIAFVLIIAVLATNGGELTGGANGLYGALSDLTTGGVVAVCVVVAVLLALTERGPLRRRIEAVREDPELSLSMGIGVVPMRQMAFAVSGALGACAGAMNALLRTTVSPEEINFHLIVLALTMVIIGGSRSWIGAFIGSVIFTWLPSVLASAGRWQDVVYGVIIILAAIFMPTGLLGLVQTLYQKLRGRRSAAVTAEAPADDTAEERALLQALGGESRGGVQ</sequence>
<feature type="transmembrane region" description="Helical" evidence="6">
    <location>
        <begin position="60"/>
        <end position="81"/>
    </location>
</feature>
<dbReference type="GO" id="GO:0005886">
    <property type="term" value="C:plasma membrane"/>
    <property type="evidence" value="ECO:0007669"/>
    <property type="project" value="UniProtKB-SubCell"/>
</dbReference>
<feature type="transmembrane region" description="Helical" evidence="6">
    <location>
        <begin position="125"/>
        <end position="143"/>
    </location>
</feature>
<dbReference type="PANTHER" id="PTHR30482">
    <property type="entry name" value="HIGH-AFFINITY BRANCHED-CHAIN AMINO ACID TRANSPORT SYSTEM PERMEASE"/>
    <property type="match status" value="1"/>
</dbReference>
<feature type="transmembrane region" description="Helical" evidence="6">
    <location>
        <begin position="32"/>
        <end position="54"/>
    </location>
</feature>
<feature type="transmembrane region" description="Helical" evidence="6">
    <location>
        <begin position="227"/>
        <end position="244"/>
    </location>
</feature>
<comment type="subcellular location">
    <subcellularLocation>
        <location evidence="1">Cell membrane</location>
        <topology evidence="1">Multi-pass membrane protein</topology>
    </subcellularLocation>
</comment>
<gene>
    <name evidence="7" type="ORF">AC529_05145</name>
</gene>
<keyword evidence="4 6" id="KW-1133">Transmembrane helix</keyword>
<dbReference type="Proteomes" id="UP000074382">
    <property type="component" value="Unassembled WGS sequence"/>
</dbReference>
<evidence type="ECO:0000256" key="5">
    <source>
        <dbReference type="ARBA" id="ARBA00023136"/>
    </source>
</evidence>
<dbReference type="OrthoDB" id="9814461at2"/>
<name>A0A147KKR0_THECS</name>
<dbReference type="AlphaFoldDB" id="A0A147KKR0"/>
<dbReference type="CDD" id="cd06581">
    <property type="entry name" value="TM_PBP1_LivM_like"/>
    <property type="match status" value="1"/>
</dbReference>
<dbReference type="PATRIC" id="fig|665004.4.peg.1815"/>
<feature type="transmembrane region" description="Helical" evidence="6">
    <location>
        <begin position="204"/>
        <end position="220"/>
    </location>
</feature>
<dbReference type="InterPro" id="IPR001851">
    <property type="entry name" value="ABC_transp_permease"/>
</dbReference>
<dbReference type="InterPro" id="IPR043428">
    <property type="entry name" value="LivM-like"/>
</dbReference>
<feature type="transmembrane region" description="Helical" evidence="6">
    <location>
        <begin position="6"/>
        <end position="25"/>
    </location>
</feature>
<keyword evidence="2" id="KW-1003">Cell membrane</keyword>
<evidence type="ECO:0000256" key="4">
    <source>
        <dbReference type="ARBA" id="ARBA00022989"/>
    </source>
</evidence>
<dbReference type="GO" id="GO:0015658">
    <property type="term" value="F:branched-chain amino acid transmembrane transporter activity"/>
    <property type="evidence" value="ECO:0007669"/>
    <property type="project" value="InterPro"/>
</dbReference>